<organism evidence="1 2">
    <name type="scientific">Bosea eneae</name>
    <dbReference type="NCBI Taxonomy" id="151454"/>
    <lineage>
        <taxon>Bacteria</taxon>
        <taxon>Pseudomonadati</taxon>
        <taxon>Pseudomonadota</taxon>
        <taxon>Alphaproteobacteria</taxon>
        <taxon>Hyphomicrobiales</taxon>
        <taxon>Boseaceae</taxon>
        <taxon>Bosea</taxon>
    </lineage>
</organism>
<gene>
    <name evidence="1" type="ORF">ACFPOB_06040</name>
</gene>
<evidence type="ECO:0000313" key="1">
    <source>
        <dbReference type="EMBL" id="MFC5419123.1"/>
    </source>
</evidence>
<accession>A0ABW0IPZ0</accession>
<name>A0ABW0IPZ0_9HYPH</name>
<proteinExistence type="predicted"/>
<evidence type="ECO:0000313" key="2">
    <source>
        <dbReference type="Proteomes" id="UP001596053"/>
    </source>
</evidence>
<dbReference type="RefSeq" id="WP_377796702.1">
    <property type="nucleotide sequence ID" value="NZ_JBHSLW010000008.1"/>
</dbReference>
<sequence length="357" mass="39249">MPGLFQSFLKDARGVTALTFGLTLPAIALAVGGGIDLSRAAARHQRIASAIELACQQAVQEIRYQATQSGADPKKDYSPLVKDLAVKKIAEDQLTEVTAAVAIAGEIVTITATGSSPNVFAGIIGYDQVSLQVDRNCTKLVAAQSENKVLFTESFESYHNVATNSWTVLNNWNGWTTQSGKGGIEINGIRELAANTIRFGNFFAELDSHCYTSGCKTNSNMWREFKDLTPGNYELSYWYISRVRNPAYAGQTLCAYKTDAKSVWDKLKAATWESQTNRIEVFIQRKKSGGYDAVTVDKNDSADLVDVCVHTDQWTERKISLSVATKGTYRIYFQAAGREDTYGGLLDYIRFCSGKCP</sequence>
<dbReference type="Proteomes" id="UP001596053">
    <property type="component" value="Unassembled WGS sequence"/>
</dbReference>
<dbReference type="EMBL" id="JBHSLW010000008">
    <property type="protein sequence ID" value="MFC5419123.1"/>
    <property type="molecule type" value="Genomic_DNA"/>
</dbReference>
<reference evidence="2" key="1">
    <citation type="journal article" date="2019" name="Int. J. Syst. Evol. Microbiol.">
        <title>The Global Catalogue of Microorganisms (GCM) 10K type strain sequencing project: providing services to taxonomists for standard genome sequencing and annotation.</title>
        <authorList>
            <consortium name="The Broad Institute Genomics Platform"/>
            <consortium name="The Broad Institute Genome Sequencing Center for Infectious Disease"/>
            <person name="Wu L."/>
            <person name="Ma J."/>
        </authorList>
    </citation>
    <scope>NUCLEOTIDE SEQUENCE [LARGE SCALE GENOMIC DNA]</scope>
    <source>
        <strain evidence="2">NCAIM B.01391</strain>
    </source>
</reference>
<comment type="caution">
    <text evidence="1">The sequence shown here is derived from an EMBL/GenBank/DDBJ whole genome shotgun (WGS) entry which is preliminary data.</text>
</comment>
<keyword evidence="2" id="KW-1185">Reference proteome</keyword>
<protein>
    <submittedName>
        <fullName evidence="1">TadE/TadG family type IV pilus assembly protein</fullName>
    </submittedName>
</protein>